<dbReference type="PANTHER" id="PTHR16023">
    <property type="entry name" value="TAX1 BINDING PROTEIN-RELATED"/>
    <property type="match status" value="1"/>
</dbReference>
<dbReference type="GO" id="GO:0006661">
    <property type="term" value="P:phosphatidylinositol biosynthetic process"/>
    <property type="evidence" value="ECO:0007669"/>
    <property type="project" value="InterPro"/>
</dbReference>
<evidence type="ECO:0000259" key="9">
    <source>
        <dbReference type="Pfam" id="PF11916"/>
    </source>
</evidence>
<dbReference type="InterPro" id="IPR026825">
    <property type="entry name" value="Vac14"/>
</dbReference>
<dbReference type="InterPro" id="IPR011989">
    <property type="entry name" value="ARM-like"/>
</dbReference>
<evidence type="ECO:0000256" key="8">
    <source>
        <dbReference type="PROSITE-ProRule" id="PRU00103"/>
    </source>
</evidence>
<dbReference type="InterPro" id="IPR016024">
    <property type="entry name" value="ARM-type_fold"/>
</dbReference>
<dbReference type="GO" id="GO:0010008">
    <property type="term" value="C:endosome membrane"/>
    <property type="evidence" value="ECO:0007669"/>
    <property type="project" value="TreeGrafter"/>
</dbReference>
<reference evidence="10 11" key="1">
    <citation type="journal article" date="2023" name="BMC Biol.">
        <title>The compact genome of the sponge Oopsacas minuta (Hexactinellida) is lacking key metazoan core genes.</title>
        <authorList>
            <person name="Santini S."/>
            <person name="Schenkelaars Q."/>
            <person name="Jourda C."/>
            <person name="Duchesne M."/>
            <person name="Belahbib H."/>
            <person name="Rocher C."/>
            <person name="Selva M."/>
            <person name="Riesgo A."/>
            <person name="Vervoort M."/>
            <person name="Leys S.P."/>
            <person name="Kodjabachian L."/>
            <person name="Le Bivic A."/>
            <person name="Borchiellini C."/>
            <person name="Claverie J.M."/>
            <person name="Renard E."/>
        </authorList>
    </citation>
    <scope>NUCLEOTIDE SEQUENCE [LARGE SCALE GENOMIC DNA]</scope>
    <source>
        <strain evidence="10">SPO-2</strain>
    </source>
</reference>
<dbReference type="PROSITE" id="PS50077">
    <property type="entry name" value="HEAT_REPEAT"/>
    <property type="match status" value="1"/>
</dbReference>
<keyword evidence="5" id="KW-0472">Membrane</keyword>
<comment type="caution">
    <text evidence="10">The sequence shown here is derived from an EMBL/GenBank/DDBJ whole genome shotgun (WGS) entry which is preliminary data.</text>
</comment>
<sequence>MCADTSLDHAKDMGPFTPTLIKSLSDKLYDKRKTSALEIEKVVRDLVNMNEMKQVSKIVNILQQELVESSNPNSRKGGLIGMAASAIALGKENLGIYLPELVPPVLACFNDQDTRVRYYACEALYNITKVARASVLIFFCPIFERLCQLAADPDLTVRNGADLLDRLVKDIVTDSAHFDLLTFIPILREKLYTKDPHARQFLVSWMKMLLSVPEIELVDHLPELLDGLFVILDGENPEIRISCEEVLYELLREVRARTKICKTGSTTFQPVCYKQMVNVLVAHSQSEDKQVCFIALHWLKEFLELASRELLSLTSNMLLAFLPCVSLDNHKEVKAEAQAANNLLMGLILETDDNKEAKPLEFMLNECIKPGWIQSMRESLDSSLSRSTGVQVMPFINSALTSELDTQADTTPKSKSLPVMLINHQHQDTSTPESPQSLDLTPLVNVLASFILYRKNETQIASLHWIQWLIAQTPHKLYHEIHTLFPVLLEALSDVNDKVIKLALEVIAELSKSAAGLQIERITFEQGRSIIPKTVPRCSDDSLTAAFSLFTAETISFFKQNQAILYNKGAFIIREISLLVSPVSFYRSLASILLQDEELFFISTMVDALSLILLTSSELFPLRAELRNKEMDSSNKLFILLYRCWSHNPVAALALCFLTEHYPLAKKLVHHMGELEITATLLSQIDKLVQMLESPVFAYLRIQLLEPWKFTDLVESLYGILMILPQTTAFSTLESRLNCIPPHIHSYIMLSGQSQQQLLPKWQLPHKKSKTPELSESYDELFDYFKSIQGKFKLATETKGRMRH</sequence>
<dbReference type="Gene3D" id="1.25.10.10">
    <property type="entry name" value="Leucine-rich Repeat Variant"/>
    <property type="match status" value="2"/>
</dbReference>
<evidence type="ECO:0000256" key="6">
    <source>
        <dbReference type="ARBA" id="ARBA00045654"/>
    </source>
</evidence>
<evidence type="ECO:0000256" key="1">
    <source>
        <dbReference type="ARBA" id="ARBA00004308"/>
    </source>
</evidence>
<feature type="repeat" description="HEAT" evidence="8">
    <location>
        <begin position="101"/>
        <end position="136"/>
    </location>
</feature>
<dbReference type="Pfam" id="PF12755">
    <property type="entry name" value="Vac14_Fab1_bd"/>
    <property type="match status" value="1"/>
</dbReference>
<comment type="subunit">
    <text evidence="7">Forms pentamers. Component of the PI(3,5)P2 regulatory complex/PAS complex, at least composed of PIKFYVE, FIG4 and VAC14. VAC14 nucleates the assembly of the complex and serves as a scaffold by pentamerizing into a star-shaped structure, which can bind a single copy each of PIKFYVE and FIG4 and coordinates their activities. Interacts with NOS1.</text>
</comment>
<accession>A0AAV7K6B2</accession>
<evidence type="ECO:0000256" key="4">
    <source>
        <dbReference type="ARBA" id="ARBA00022737"/>
    </source>
</evidence>
<name>A0AAV7K6B2_9METZ</name>
<comment type="subcellular location">
    <subcellularLocation>
        <location evidence="1">Endomembrane system</location>
    </subcellularLocation>
</comment>
<keyword evidence="4" id="KW-0677">Repeat</keyword>
<dbReference type="InterPro" id="IPR021133">
    <property type="entry name" value="HEAT_type_2"/>
</dbReference>
<organism evidence="10 11">
    <name type="scientific">Oopsacas minuta</name>
    <dbReference type="NCBI Taxonomy" id="111878"/>
    <lineage>
        <taxon>Eukaryota</taxon>
        <taxon>Metazoa</taxon>
        <taxon>Porifera</taxon>
        <taxon>Hexactinellida</taxon>
        <taxon>Hexasterophora</taxon>
        <taxon>Lyssacinosida</taxon>
        <taxon>Leucopsacidae</taxon>
        <taxon>Oopsacas</taxon>
    </lineage>
</organism>
<dbReference type="AlphaFoldDB" id="A0AAV7K6B2"/>
<dbReference type="Proteomes" id="UP001165289">
    <property type="component" value="Unassembled WGS sequence"/>
</dbReference>
<dbReference type="InterPro" id="IPR021841">
    <property type="entry name" value="VAC14_Fig4p-bd"/>
</dbReference>
<evidence type="ECO:0000313" key="11">
    <source>
        <dbReference type="Proteomes" id="UP001165289"/>
    </source>
</evidence>
<protein>
    <recommendedName>
        <fullName evidence="3">Protein VAC14 homolog</fullName>
    </recommendedName>
</protein>
<dbReference type="GO" id="GO:0070772">
    <property type="term" value="C:PAS complex"/>
    <property type="evidence" value="ECO:0007669"/>
    <property type="project" value="InterPro"/>
</dbReference>
<keyword evidence="11" id="KW-1185">Reference proteome</keyword>
<gene>
    <name evidence="10" type="ORF">LOD99_1301</name>
</gene>
<dbReference type="SUPFAM" id="SSF48371">
    <property type="entry name" value="ARM repeat"/>
    <property type="match status" value="1"/>
</dbReference>
<comment type="function">
    <text evidence="6">Scaffold protein component of the PI(3,5)P2 regulatory complex which regulates both the synthesis and turnover of phosphatidylinositol 3,5-bisphosphate (PtdIns(3,5)P2). Pentamerizes into a star-shaped structure and nucleates the assembly of the complex. The pentamer binds a single copy each of PIKFYVE and FIG4 and coordinates both PIKfyve kinase activity and FIG4 phosphatase activity, being required to maintain normal levels of phosphatidylinositol 3-phosphate (PtdIns(3)P) and phosphatidylinositol 5-phosphate (PtdIns(5)P). Plays a role in the biogenesis of endosome carrier vesicles (ECV) / multivesicular bodies (MVB) transport intermediates from early endosomes.</text>
</comment>
<evidence type="ECO:0000256" key="7">
    <source>
        <dbReference type="ARBA" id="ARBA00047092"/>
    </source>
</evidence>
<comment type="similarity">
    <text evidence="2">Belongs to the VAC14 family.</text>
</comment>
<evidence type="ECO:0000256" key="2">
    <source>
        <dbReference type="ARBA" id="ARBA00010225"/>
    </source>
</evidence>
<evidence type="ECO:0000313" key="10">
    <source>
        <dbReference type="EMBL" id="KAI6656505.1"/>
    </source>
</evidence>
<proteinExistence type="inferred from homology"/>
<evidence type="ECO:0000256" key="5">
    <source>
        <dbReference type="ARBA" id="ARBA00023136"/>
    </source>
</evidence>
<dbReference type="EMBL" id="JAKMXF010000144">
    <property type="protein sequence ID" value="KAI6656505.1"/>
    <property type="molecule type" value="Genomic_DNA"/>
</dbReference>
<evidence type="ECO:0000256" key="3">
    <source>
        <dbReference type="ARBA" id="ARBA00013840"/>
    </source>
</evidence>
<feature type="domain" description="Vacuolar protein 14 C-terminal Fig4-binding" evidence="9">
    <location>
        <begin position="564"/>
        <end position="740"/>
    </location>
</feature>
<dbReference type="Pfam" id="PF11916">
    <property type="entry name" value="Vac14_Fig4_bd"/>
    <property type="match status" value="1"/>
</dbReference>
<dbReference type="PANTHER" id="PTHR16023:SF0">
    <property type="entry name" value="PROTEIN VAC14 HOMOLOG"/>
    <property type="match status" value="1"/>
</dbReference>